<comment type="caution">
    <text evidence="3">The sequence shown here is derived from an EMBL/GenBank/DDBJ whole genome shotgun (WGS) entry which is preliminary data.</text>
</comment>
<dbReference type="Proteomes" id="UP001230220">
    <property type="component" value="Unassembled WGS sequence"/>
</dbReference>
<accession>A0ABU0DZB5</accession>
<organism evidence="3 4">
    <name type="scientific">Breznakia pachnodae</name>
    <dbReference type="NCBI Taxonomy" id="265178"/>
    <lineage>
        <taxon>Bacteria</taxon>
        <taxon>Bacillati</taxon>
        <taxon>Bacillota</taxon>
        <taxon>Erysipelotrichia</taxon>
        <taxon>Erysipelotrichales</taxon>
        <taxon>Erysipelotrichaceae</taxon>
        <taxon>Breznakia</taxon>
    </lineage>
</organism>
<reference evidence="3 4" key="1">
    <citation type="submission" date="2023-07" db="EMBL/GenBank/DDBJ databases">
        <title>Genomic Encyclopedia of Type Strains, Phase IV (KMG-IV): sequencing the most valuable type-strain genomes for metagenomic binning, comparative biology and taxonomic classification.</title>
        <authorList>
            <person name="Goeker M."/>
        </authorList>
    </citation>
    <scope>NUCLEOTIDE SEQUENCE [LARGE SCALE GENOMIC DNA]</scope>
    <source>
        <strain evidence="3 4">DSM 16784</strain>
    </source>
</reference>
<evidence type="ECO:0000256" key="2">
    <source>
        <dbReference type="SAM" id="Phobius"/>
    </source>
</evidence>
<sequence>MFEKFRRDERYIVLKDGYNKKLIVGVFLAVVIIITFATSKIWLPDSRAKMHRGLGSELTYNLYKVKFEKNVYYDENEHLIEVLLTEEIMTDKKEMKLTYIPYASDEYELPYEVISGYKSNKDDSEVIKEQSKMIRIRVPDDFYYVRIDIHQENTITQSIYIDYRECKSVDMNEKGKDYLKMLEDKQKEIDDYKAQLQTVEDSIATKQESIDKINALSKEEQKKQQTQLDKLKDEIETIKESKKVLENDIKDAEKVLKDLRGYQDEKEV</sequence>
<feature type="transmembrane region" description="Helical" evidence="2">
    <location>
        <begin position="21"/>
        <end position="43"/>
    </location>
</feature>
<keyword evidence="2" id="KW-0472">Membrane</keyword>
<evidence type="ECO:0000313" key="3">
    <source>
        <dbReference type="EMBL" id="MDQ0359979.1"/>
    </source>
</evidence>
<evidence type="ECO:0000313" key="4">
    <source>
        <dbReference type="Proteomes" id="UP001230220"/>
    </source>
</evidence>
<name>A0ABU0DZB5_9FIRM</name>
<dbReference type="RefSeq" id="WP_307405539.1">
    <property type="nucleotide sequence ID" value="NZ_JAUSUR010000001.1"/>
</dbReference>
<proteinExistence type="predicted"/>
<gene>
    <name evidence="3" type="ORF">J2S15_000710</name>
</gene>
<keyword evidence="1" id="KW-0175">Coiled coil</keyword>
<keyword evidence="2" id="KW-1133">Transmembrane helix</keyword>
<feature type="coiled-coil region" evidence="1">
    <location>
        <begin position="175"/>
        <end position="262"/>
    </location>
</feature>
<dbReference type="EMBL" id="JAUSUR010000001">
    <property type="protein sequence ID" value="MDQ0359979.1"/>
    <property type="molecule type" value="Genomic_DNA"/>
</dbReference>
<keyword evidence="2" id="KW-0812">Transmembrane</keyword>
<evidence type="ECO:0000256" key="1">
    <source>
        <dbReference type="SAM" id="Coils"/>
    </source>
</evidence>
<keyword evidence="4" id="KW-1185">Reference proteome</keyword>
<protein>
    <submittedName>
        <fullName evidence="3">Uncharacterized membrane protein YgaE (UPF0421/DUF939 family)</fullName>
    </submittedName>
</protein>